<dbReference type="CDD" id="cd07377">
    <property type="entry name" value="WHTH_GntR"/>
    <property type="match status" value="1"/>
</dbReference>
<accession>A0A9X8RB07</accession>
<gene>
    <name evidence="5" type="ORF">SAMN05878482_10599</name>
</gene>
<dbReference type="SMART" id="SM00345">
    <property type="entry name" value="HTH_GNTR"/>
    <property type="match status" value="1"/>
</dbReference>
<dbReference type="GO" id="GO:0003677">
    <property type="term" value="F:DNA binding"/>
    <property type="evidence" value="ECO:0007669"/>
    <property type="project" value="UniProtKB-KW"/>
</dbReference>
<dbReference type="Gene3D" id="1.20.120.530">
    <property type="entry name" value="GntR ligand-binding domain-like"/>
    <property type="match status" value="1"/>
</dbReference>
<dbReference type="GO" id="GO:0003700">
    <property type="term" value="F:DNA-binding transcription factor activity"/>
    <property type="evidence" value="ECO:0007669"/>
    <property type="project" value="InterPro"/>
</dbReference>
<dbReference type="Pfam" id="PF00392">
    <property type="entry name" value="GntR"/>
    <property type="match status" value="1"/>
</dbReference>
<evidence type="ECO:0000259" key="4">
    <source>
        <dbReference type="PROSITE" id="PS50949"/>
    </source>
</evidence>
<sequence length="221" mass="25553">MKEIQKTELLHNQVYHILKGMIIDGEYQPGERLVETRVAERIGVSRGTIREAFQMLLKDYLLVRNGKVISVYNPSVQDIIDVYQCRISLESLAVKLATQNITDEELSKLVEVINDSKIAVNMNDTKKLTQLNQEFHDIIDLASHNHQLIQLCDVIKTKILYIRTSILKVHFKNFSNFVDDHERILLAIQNKDPVQAEQEMHSHIEKSFNTIKATFKSIIDQ</sequence>
<dbReference type="InterPro" id="IPR008920">
    <property type="entry name" value="TF_FadR/GntR_C"/>
</dbReference>
<dbReference type="Gene3D" id="1.10.10.10">
    <property type="entry name" value="Winged helix-like DNA-binding domain superfamily/Winged helix DNA-binding domain"/>
    <property type="match status" value="1"/>
</dbReference>
<proteinExistence type="predicted"/>
<dbReference type="InterPro" id="IPR036390">
    <property type="entry name" value="WH_DNA-bd_sf"/>
</dbReference>
<keyword evidence="2" id="KW-0238">DNA-binding</keyword>
<dbReference type="AlphaFoldDB" id="A0A9X8RB07"/>
<keyword evidence="1" id="KW-0805">Transcription regulation</keyword>
<keyword evidence="3" id="KW-0804">Transcription</keyword>
<comment type="caution">
    <text evidence="5">The sequence shown here is derived from an EMBL/GenBank/DDBJ whole genome shotgun (WGS) entry which is preliminary data.</text>
</comment>
<dbReference type="EMBL" id="FTMX01000005">
    <property type="protein sequence ID" value="SIR70220.1"/>
    <property type="molecule type" value="Genomic_DNA"/>
</dbReference>
<dbReference type="InterPro" id="IPR036388">
    <property type="entry name" value="WH-like_DNA-bd_sf"/>
</dbReference>
<dbReference type="PANTHER" id="PTHR43537">
    <property type="entry name" value="TRANSCRIPTIONAL REGULATOR, GNTR FAMILY"/>
    <property type="match status" value="1"/>
</dbReference>
<dbReference type="InterPro" id="IPR011711">
    <property type="entry name" value="GntR_C"/>
</dbReference>
<dbReference type="SMART" id="SM00895">
    <property type="entry name" value="FCD"/>
    <property type="match status" value="1"/>
</dbReference>
<dbReference type="Pfam" id="PF07729">
    <property type="entry name" value="FCD"/>
    <property type="match status" value="1"/>
</dbReference>
<dbReference type="PROSITE" id="PS50949">
    <property type="entry name" value="HTH_GNTR"/>
    <property type="match status" value="1"/>
</dbReference>
<dbReference type="Proteomes" id="UP000185829">
    <property type="component" value="Unassembled WGS sequence"/>
</dbReference>
<evidence type="ECO:0000313" key="6">
    <source>
        <dbReference type="Proteomes" id="UP000185829"/>
    </source>
</evidence>
<organism evidence="5 6">
    <name type="scientific">Peribacillus simplex</name>
    <dbReference type="NCBI Taxonomy" id="1478"/>
    <lineage>
        <taxon>Bacteria</taxon>
        <taxon>Bacillati</taxon>
        <taxon>Bacillota</taxon>
        <taxon>Bacilli</taxon>
        <taxon>Bacillales</taxon>
        <taxon>Bacillaceae</taxon>
        <taxon>Peribacillus</taxon>
    </lineage>
</organism>
<reference evidence="5 6" key="1">
    <citation type="submission" date="2017-01" db="EMBL/GenBank/DDBJ databases">
        <authorList>
            <person name="Varghese N."/>
            <person name="Submissions S."/>
        </authorList>
    </citation>
    <scope>NUCLEOTIDE SEQUENCE [LARGE SCALE GENOMIC DNA]</scope>
    <source>
        <strain evidence="5 6">RUG2-6</strain>
    </source>
</reference>
<name>A0A9X8RB07_9BACI</name>
<evidence type="ECO:0000256" key="1">
    <source>
        <dbReference type="ARBA" id="ARBA00023015"/>
    </source>
</evidence>
<protein>
    <submittedName>
        <fullName evidence="5">Transcriptional regulator, GntR family</fullName>
    </submittedName>
</protein>
<evidence type="ECO:0000313" key="5">
    <source>
        <dbReference type="EMBL" id="SIR70220.1"/>
    </source>
</evidence>
<evidence type="ECO:0000256" key="2">
    <source>
        <dbReference type="ARBA" id="ARBA00023125"/>
    </source>
</evidence>
<dbReference type="InterPro" id="IPR000524">
    <property type="entry name" value="Tscrpt_reg_HTH_GntR"/>
</dbReference>
<dbReference type="PANTHER" id="PTHR43537:SF5">
    <property type="entry name" value="UXU OPERON TRANSCRIPTIONAL REGULATOR"/>
    <property type="match status" value="1"/>
</dbReference>
<dbReference type="RefSeq" id="WP_076369167.1">
    <property type="nucleotide sequence ID" value="NZ_FTMX01000005.1"/>
</dbReference>
<evidence type="ECO:0000256" key="3">
    <source>
        <dbReference type="ARBA" id="ARBA00023163"/>
    </source>
</evidence>
<feature type="domain" description="HTH gntR-type" evidence="4">
    <location>
        <begin position="8"/>
        <end position="74"/>
    </location>
</feature>
<dbReference type="SUPFAM" id="SSF48008">
    <property type="entry name" value="GntR ligand-binding domain-like"/>
    <property type="match status" value="1"/>
</dbReference>
<dbReference type="SUPFAM" id="SSF46785">
    <property type="entry name" value="Winged helix' DNA-binding domain"/>
    <property type="match status" value="1"/>
</dbReference>